<gene>
    <name evidence="6" type="ORF">ACFPKY_12120</name>
</gene>
<dbReference type="PANTHER" id="PTHR47506:SF1">
    <property type="entry name" value="HTH-TYPE TRANSCRIPTIONAL REGULATOR YJDC"/>
    <property type="match status" value="1"/>
</dbReference>
<dbReference type="PROSITE" id="PS50977">
    <property type="entry name" value="HTH_TETR_2"/>
    <property type="match status" value="1"/>
</dbReference>
<proteinExistence type="predicted"/>
<dbReference type="Proteomes" id="UP001595956">
    <property type="component" value="Unassembled WGS sequence"/>
</dbReference>
<protein>
    <submittedName>
        <fullName evidence="6">TetR/AcrR family transcriptional regulator</fullName>
    </submittedName>
</protein>
<dbReference type="SUPFAM" id="SSF46689">
    <property type="entry name" value="Homeodomain-like"/>
    <property type="match status" value="1"/>
</dbReference>
<sequence length="206" mass="22443">MSETRRALVEAATEAFAEQGVFTASLVEITRRAGQRNRGAVHYHFGSREGLLVAVLEQHAGFLAEREEVLLARARSSPGLAPVLEAIVRPAVELAETGPSGRQYLVIIGELVEEYDRLDDAVDEALRHTGGYAVFELLEQRLPDLDDALRNERLALVTGFILRSVADRARAQQSGSPGRSQLPTERFVRNLLAMAAAMADAPAVDV</sequence>
<dbReference type="RefSeq" id="WP_345178347.1">
    <property type="nucleotide sequence ID" value="NZ_BAABFQ010000007.1"/>
</dbReference>
<evidence type="ECO:0000313" key="7">
    <source>
        <dbReference type="Proteomes" id="UP001595956"/>
    </source>
</evidence>
<keyword evidence="7" id="KW-1185">Reference proteome</keyword>
<dbReference type="EMBL" id="JBHSMD010000004">
    <property type="protein sequence ID" value="MFC5493851.1"/>
    <property type="molecule type" value="Genomic_DNA"/>
</dbReference>
<dbReference type="Pfam" id="PF00440">
    <property type="entry name" value="TetR_N"/>
    <property type="match status" value="1"/>
</dbReference>
<keyword evidence="3" id="KW-0804">Transcription</keyword>
<feature type="domain" description="HTH tetR-type" evidence="5">
    <location>
        <begin position="2"/>
        <end position="63"/>
    </location>
</feature>
<dbReference type="PANTHER" id="PTHR47506">
    <property type="entry name" value="TRANSCRIPTIONAL REGULATORY PROTEIN"/>
    <property type="match status" value="1"/>
</dbReference>
<evidence type="ECO:0000313" key="6">
    <source>
        <dbReference type="EMBL" id="MFC5493851.1"/>
    </source>
</evidence>
<evidence type="ECO:0000259" key="5">
    <source>
        <dbReference type="PROSITE" id="PS50977"/>
    </source>
</evidence>
<reference evidence="7" key="1">
    <citation type="journal article" date="2019" name="Int. J. Syst. Evol. Microbiol.">
        <title>The Global Catalogue of Microorganisms (GCM) 10K type strain sequencing project: providing services to taxonomists for standard genome sequencing and annotation.</title>
        <authorList>
            <consortium name="The Broad Institute Genomics Platform"/>
            <consortium name="The Broad Institute Genome Sequencing Center for Infectious Disease"/>
            <person name="Wu L."/>
            <person name="Ma J."/>
        </authorList>
    </citation>
    <scope>NUCLEOTIDE SEQUENCE [LARGE SCALE GENOMIC DNA]</scope>
    <source>
        <strain evidence="7">KACC 13778</strain>
    </source>
</reference>
<feature type="DNA-binding region" description="H-T-H motif" evidence="4">
    <location>
        <begin position="26"/>
        <end position="45"/>
    </location>
</feature>
<evidence type="ECO:0000256" key="2">
    <source>
        <dbReference type="ARBA" id="ARBA00023125"/>
    </source>
</evidence>
<organism evidence="6 7">
    <name type="scientific">Nocardioides caricicola</name>
    <dbReference type="NCBI Taxonomy" id="634770"/>
    <lineage>
        <taxon>Bacteria</taxon>
        <taxon>Bacillati</taxon>
        <taxon>Actinomycetota</taxon>
        <taxon>Actinomycetes</taxon>
        <taxon>Propionibacteriales</taxon>
        <taxon>Nocardioidaceae</taxon>
        <taxon>Nocardioides</taxon>
    </lineage>
</organism>
<dbReference type="InterPro" id="IPR001647">
    <property type="entry name" value="HTH_TetR"/>
</dbReference>
<evidence type="ECO:0000256" key="1">
    <source>
        <dbReference type="ARBA" id="ARBA00023015"/>
    </source>
</evidence>
<dbReference type="Pfam" id="PF17939">
    <property type="entry name" value="TetR_C_30"/>
    <property type="match status" value="1"/>
</dbReference>
<evidence type="ECO:0000256" key="4">
    <source>
        <dbReference type="PROSITE-ProRule" id="PRU00335"/>
    </source>
</evidence>
<comment type="caution">
    <text evidence="6">The sequence shown here is derived from an EMBL/GenBank/DDBJ whole genome shotgun (WGS) entry which is preliminary data.</text>
</comment>
<dbReference type="Gene3D" id="1.10.357.10">
    <property type="entry name" value="Tetracycline Repressor, domain 2"/>
    <property type="match status" value="1"/>
</dbReference>
<dbReference type="InterPro" id="IPR009057">
    <property type="entry name" value="Homeodomain-like_sf"/>
</dbReference>
<evidence type="ECO:0000256" key="3">
    <source>
        <dbReference type="ARBA" id="ARBA00023163"/>
    </source>
</evidence>
<accession>A0ABW0N162</accession>
<dbReference type="InterPro" id="IPR041586">
    <property type="entry name" value="PsrA_TetR_C"/>
</dbReference>
<name>A0ABW0N162_9ACTN</name>
<keyword evidence="1" id="KW-0805">Transcription regulation</keyword>
<keyword evidence="2 4" id="KW-0238">DNA-binding</keyword>